<evidence type="ECO:0000313" key="2">
    <source>
        <dbReference type="Ensembl" id="ENSDNVP00000019513.1"/>
    </source>
</evidence>
<feature type="region of interest" description="Disordered" evidence="1">
    <location>
        <begin position="1"/>
        <end position="40"/>
    </location>
</feature>
<evidence type="ECO:0000313" key="3">
    <source>
        <dbReference type="Proteomes" id="UP000694423"/>
    </source>
</evidence>
<evidence type="ECO:0000256" key="1">
    <source>
        <dbReference type="SAM" id="MobiDB-lite"/>
    </source>
</evidence>
<dbReference type="AlphaFoldDB" id="A0A8C4K6A2"/>
<dbReference type="Ensembl" id="ENSDNVT00000023508.1">
    <property type="protein sequence ID" value="ENSDNVP00000019513.1"/>
    <property type="gene ID" value="ENSDNVG00000013671.1"/>
</dbReference>
<proteinExistence type="predicted"/>
<sequence>AAAAGAAGRPAPGSPAGTTPAPAPAPAAAARSPPRRSYLPDGDVHRHLYLQDVLTSVTEVAERSNTNAWWKAAQRSSRAAKTERITWSPFTFILLTFDLIDQKKLKGNCRIAVVQLFFPFIFVFCCLTPSPE</sequence>
<organism evidence="2 3">
    <name type="scientific">Dromaius novaehollandiae</name>
    <name type="common">Emu</name>
    <dbReference type="NCBI Taxonomy" id="8790"/>
    <lineage>
        <taxon>Eukaryota</taxon>
        <taxon>Metazoa</taxon>
        <taxon>Chordata</taxon>
        <taxon>Craniata</taxon>
        <taxon>Vertebrata</taxon>
        <taxon>Euteleostomi</taxon>
        <taxon>Archelosauria</taxon>
        <taxon>Archosauria</taxon>
        <taxon>Dinosauria</taxon>
        <taxon>Saurischia</taxon>
        <taxon>Theropoda</taxon>
        <taxon>Coelurosauria</taxon>
        <taxon>Aves</taxon>
        <taxon>Palaeognathae</taxon>
        <taxon>Casuariiformes</taxon>
        <taxon>Dromaiidae</taxon>
        <taxon>Dromaius</taxon>
    </lineage>
</organism>
<accession>A0A8C4K6A2</accession>
<reference evidence="2" key="1">
    <citation type="submission" date="2025-08" db="UniProtKB">
        <authorList>
            <consortium name="Ensembl"/>
        </authorList>
    </citation>
    <scope>IDENTIFICATION</scope>
</reference>
<dbReference type="Proteomes" id="UP000694423">
    <property type="component" value="Unplaced"/>
</dbReference>
<reference evidence="2" key="2">
    <citation type="submission" date="2025-09" db="UniProtKB">
        <authorList>
            <consortium name="Ensembl"/>
        </authorList>
    </citation>
    <scope>IDENTIFICATION</scope>
</reference>
<feature type="compositionally biased region" description="Low complexity" evidence="1">
    <location>
        <begin position="1"/>
        <end position="36"/>
    </location>
</feature>
<name>A0A8C4K6A2_DRONO</name>
<keyword evidence="3" id="KW-1185">Reference proteome</keyword>
<protein>
    <submittedName>
        <fullName evidence="2">Uncharacterized protein</fullName>
    </submittedName>
</protein>